<proteinExistence type="predicted"/>
<evidence type="ECO:0000313" key="1">
    <source>
        <dbReference type="EMBL" id="VBB45157.1"/>
    </source>
</evidence>
<dbReference type="AlphaFoldDB" id="A0A653AAR5"/>
<protein>
    <submittedName>
        <fullName evidence="1">Uncharacterized protein</fullName>
    </submittedName>
</protein>
<organism evidence="1">
    <name type="scientific">Uncultured Desulfatiglans sp</name>
    <dbReference type="NCBI Taxonomy" id="1748965"/>
    <lineage>
        <taxon>Bacteria</taxon>
        <taxon>Pseudomonadati</taxon>
        <taxon>Thermodesulfobacteriota</taxon>
        <taxon>Desulfobacteria</taxon>
        <taxon>Desulfatiglandales</taxon>
        <taxon>Desulfatiglandaceae</taxon>
        <taxon>Desulfatiglans</taxon>
        <taxon>environmental samples</taxon>
    </lineage>
</organism>
<gene>
    <name evidence="1" type="ORF">TRIP_B350228</name>
</gene>
<reference evidence="1" key="1">
    <citation type="submission" date="2018-07" db="EMBL/GenBank/DDBJ databases">
        <authorList>
            <consortium name="Genoscope - CEA"/>
            <person name="William W."/>
        </authorList>
    </citation>
    <scope>NUCLEOTIDE SEQUENCE</scope>
    <source>
        <strain evidence="1">IK1</strain>
    </source>
</reference>
<accession>A0A653AAR5</accession>
<sequence>MKHKKTRWVLLTVLLFFLIPATFGTAFSAQSDEFYVEPQTAEKMLLDLALVRPLGIVGTVLGSVAYVVSYPFAAWGGNTDETYQYLVADPAIYTFRRPLGHFEKDLAEEQDPLYKRGE</sequence>
<dbReference type="EMBL" id="UPXX01000029">
    <property type="protein sequence ID" value="VBB45157.1"/>
    <property type="molecule type" value="Genomic_DNA"/>
</dbReference>
<name>A0A653AAR5_UNCDX</name>